<organism evidence="1 2">
    <name type="scientific">Ensete ventricosum</name>
    <name type="common">Abyssinian banana</name>
    <name type="synonym">Musa ensete</name>
    <dbReference type="NCBI Taxonomy" id="4639"/>
    <lineage>
        <taxon>Eukaryota</taxon>
        <taxon>Viridiplantae</taxon>
        <taxon>Streptophyta</taxon>
        <taxon>Embryophyta</taxon>
        <taxon>Tracheophyta</taxon>
        <taxon>Spermatophyta</taxon>
        <taxon>Magnoliopsida</taxon>
        <taxon>Liliopsida</taxon>
        <taxon>Zingiberales</taxon>
        <taxon>Musaceae</taxon>
        <taxon>Ensete</taxon>
    </lineage>
</organism>
<dbReference type="AlphaFoldDB" id="A0A426YRZ5"/>
<dbReference type="EMBL" id="AMZH03010572">
    <property type="protein sequence ID" value="RRT54506.1"/>
    <property type="molecule type" value="Genomic_DNA"/>
</dbReference>
<evidence type="ECO:0000313" key="2">
    <source>
        <dbReference type="Proteomes" id="UP000287651"/>
    </source>
</evidence>
<proteinExistence type="predicted"/>
<dbReference type="Proteomes" id="UP000287651">
    <property type="component" value="Unassembled WGS sequence"/>
</dbReference>
<accession>A0A426YRZ5</accession>
<comment type="caution">
    <text evidence="1">The sequence shown here is derived from an EMBL/GenBank/DDBJ whole genome shotgun (WGS) entry which is preliminary data.</text>
</comment>
<gene>
    <name evidence="1" type="ORF">B296_00019819</name>
</gene>
<sequence length="95" mass="10271">MFSSFFFVESRAYVRLRLRRKAAAASRGSRKQGNIEGGRCGSKDGWGGWAALECAATAALDLQAGRVSKAKGVVMLRLAEEEGRGQRHLESVAGR</sequence>
<name>A0A426YRZ5_ENSVE</name>
<evidence type="ECO:0000313" key="1">
    <source>
        <dbReference type="EMBL" id="RRT54506.1"/>
    </source>
</evidence>
<protein>
    <submittedName>
        <fullName evidence="1">Uncharacterized protein</fullName>
    </submittedName>
</protein>
<reference evidence="1 2" key="1">
    <citation type="journal article" date="2014" name="Agronomy (Basel)">
        <title>A Draft Genome Sequence for Ensete ventricosum, the Drought-Tolerant Tree Against Hunger.</title>
        <authorList>
            <person name="Harrison J."/>
            <person name="Moore K.A."/>
            <person name="Paszkiewicz K."/>
            <person name="Jones T."/>
            <person name="Grant M."/>
            <person name="Ambacheew D."/>
            <person name="Muzemil S."/>
            <person name="Studholme D.J."/>
        </authorList>
    </citation>
    <scope>NUCLEOTIDE SEQUENCE [LARGE SCALE GENOMIC DNA]</scope>
</reference>